<keyword evidence="3" id="KW-1185">Reference proteome</keyword>
<dbReference type="KEGG" id="nss:113431276"/>
<sequence length="141" mass="16029">MLSISVVALAWLVFLQTLSTALDPTLEGTWQVWKATHNKEYALDEESFRRAVWEENLQMIQDHNSQADRGKHTYKLGMNHFGDLTNEEINERLDCLLPDMDLATLKNVVVFKSSKNPQIPTGVDWRAKGAVTEVKDQVSAE</sequence>
<feature type="chain" id="PRO_5026826221" evidence="1">
    <location>
        <begin position="22"/>
        <end position="141"/>
    </location>
</feature>
<evidence type="ECO:0000256" key="1">
    <source>
        <dbReference type="SAM" id="SignalP"/>
    </source>
</evidence>
<keyword evidence="1" id="KW-0732">Signal</keyword>
<evidence type="ECO:0000259" key="2">
    <source>
        <dbReference type="SMART" id="SM00848"/>
    </source>
</evidence>
<protein>
    <submittedName>
        <fullName evidence="4">Cathepsin S-like</fullName>
    </submittedName>
</protein>
<dbReference type="InterPro" id="IPR038765">
    <property type="entry name" value="Papain-like_cys_pep_sf"/>
</dbReference>
<feature type="signal peptide" evidence="1">
    <location>
        <begin position="1"/>
        <end position="21"/>
    </location>
</feature>
<proteinExistence type="predicted"/>
<name>A0A6J1W2L6_9SAUR</name>
<gene>
    <name evidence="4" type="primary">LOC113431276</name>
</gene>
<reference evidence="4" key="1">
    <citation type="submission" date="2025-08" db="UniProtKB">
        <authorList>
            <consortium name="RefSeq"/>
        </authorList>
    </citation>
    <scope>IDENTIFICATION</scope>
</reference>
<dbReference type="GeneID" id="113431276"/>
<evidence type="ECO:0000313" key="3">
    <source>
        <dbReference type="Proteomes" id="UP000504612"/>
    </source>
</evidence>
<dbReference type="RefSeq" id="XP_026549395.1">
    <property type="nucleotide sequence ID" value="XM_026693610.1"/>
</dbReference>
<accession>A0A6J1W2L6</accession>
<evidence type="ECO:0000313" key="4">
    <source>
        <dbReference type="RefSeq" id="XP_026549395.1"/>
    </source>
</evidence>
<dbReference type="SUPFAM" id="SSF54001">
    <property type="entry name" value="Cysteine proteinases"/>
    <property type="match status" value="1"/>
</dbReference>
<dbReference type="InterPro" id="IPR013201">
    <property type="entry name" value="Prot_inhib_I29"/>
</dbReference>
<dbReference type="Proteomes" id="UP000504612">
    <property type="component" value="Unplaced"/>
</dbReference>
<dbReference type="AlphaFoldDB" id="A0A6J1W2L6"/>
<dbReference type="SMART" id="SM00848">
    <property type="entry name" value="Inhibitor_I29"/>
    <property type="match status" value="1"/>
</dbReference>
<dbReference type="Pfam" id="PF08246">
    <property type="entry name" value="Inhibitor_I29"/>
    <property type="match status" value="1"/>
</dbReference>
<dbReference type="Gene3D" id="3.90.70.10">
    <property type="entry name" value="Cysteine proteinases"/>
    <property type="match status" value="1"/>
</dbReference>
<organism evidence="3 4">
    <name type="scientific">Notechis scutatus</name>
    <name type="common">mainland tiger snake</name>
    <dbReference type="NCBI Taxonomy" id="8663"/>
    <lineage>
        <taxon>Eukaryota</taxon>
        <taxon>Metazoa</taxon>
        <taxon>Chordata</taxon>
        <taxon>Craniata</taxon>
        <taxon>Vertebrata</taxon>
        <taxon>Euteleostomi</taxon>
        <taxon>Lepidosauria</taxon>
        <taxon>Squamata</taxon>
        <taxon>Bifurcata</taxon>
        <taxon>Unidentata</taxon>
        <taxon>Episquamata</taxon>
        <taxon>Toxicofera</taxon>
        <taxon>Serpentes</taxon>
        <taxon>Colubroidea</taxon>
        <taxon>Elapidae</taxon>
        <taxon>Hydrophiinae</taxon>
        <taxon>Notechis</taxon>
    </lineage>
</organism>
<feature type="domain" description="Cathepsin propeptide inhibitor" evidence="2">
    <location>
        <begin position="30"/>
        <end position="89"/>
    </location>
</feature>